<reference evidence="2" key="1">
    <citation type="submission" date="2023-06" db="EMBL/GenBank/DDBJ databases">
        <title>Genome-scale phylogeny and comparative genomics of the fungal order Sordariales.</title>
        <authorList>
            <consortium name="Lawrence Berkeley National Laboratory"/>
            <person name="Hensen N."/>
            <person name="Bonometti L."/>
            <person name="Westerberg I."/>
            <person name="Brannstrom I.O."/>
            <person name="Guillou S."/>
            <person name="Cros-Aarteil S."/>
            <person name="Calhoun S."/>
            <person name="Haridas S."/>
            <person name="Kuo A."/>
            <person name="Mondo S."/>
            <person name="Pangilinan J."/>
            <person name="Riley R."/>
            <person name="Labutti K."/>
            <person name="Andreopoulos B."/>
            <person name="Lipzen A."/>
            <person name="Chen C."/>
            <person name="Yanf M."/>
            <person name="Daum C."/>
            <person name="Ng V."/>
            <person name="Clum A."/>
            <person name="Steindorff A."/>
            <person name="Ohm R."/>
            <person name="Martin F."/>
            <person name="Silar P."/>
            <person name="Natvig D."/>
            <person name="Lalanne C."/>
            <person name="Gautier V."/>
            <person name="Ament-Velasquez S.L."/>
            <person name="Kruys A."/>
            <person name="Hutchinson M.I."/>
            <person name="Powell A.J."/>
            <person name="Barry K."/>
            <person name="Miller A.N."/>
            <person name="Grigoriev I.V."/>
            <person name="Debuchy R."/>
            <person name="Gladieux P."/>
            <person name="Thoren M.H."/>
            <person name="Johannesson H."/>
        </authorList>
    </citation>
    <scope>NUCLEOTIDE SEQUENCE</scope>
    <source>
        <strain evidence="2">CBS 307.81</strain>
    </source>
</reference>
<protein>
    <submittedName>
        <fullName evidence="2">Uncharacterized protein</fullName>
    </submittedName>
</protein>
<name>A0AA39ZNI5_9PEZI</name>
<feature type="transmembrane region" description="Helical" evidence="1">
    <location>
        <begin position="6"/>
        <end position="27"/>
    </location>
</feature>
<dbReference type="Proteomes" id="UP001174997">
    <property type="component" value="Unassembled WGS sequence"/>
</dbReference>
<keyword evidence="1" id="KW-1133">Transmembrane helix</keyword>
<comment type="caution">
    <text evidence="2">The sequence shown here is derived from an EMBL/GenBank/DDBJ whole genome shotgun (WGS) entry which is preliminary data.</text>
</comment>
<dbReference type="AlphaFoldDB" id="A0AA39ZNI5"/>
<proteinExistence type="predicted"/>
<sequence>MGRFGSVAFAFFLPGFIQFCIKLPYVLHAMAGRGIVFGFFKKFCLIVVYGIVFLSLLLCYAMLCRLPGCQNEMCNAMQCLMLRQYYPHAHCLSPLMIQ</sequence>
<organism evidence="2 3">
    <name type="scientific">Cercophora samala</name>
    <dbReference type="NCBI Taxonomy" id="330535"/>
    <lineage>
        <taxon>Eukaryota</taxon>
        <taxon>Fungi</taxon>
        <taxon>Dikarya</taxon>
        <taxon>Ascomycota</taxon>
        <taxon>Pezizomycotina</taxon>
        <taxon>Sordariomycetes</taxon>
        <taxon>Sordariomycetidae</taxon>
        <taxon>Sordariales</taxon>
        <taxon>Lasiosphaeriaceae</taxon>
        <taxon>Cercophora</taxon>
    </lineage>
</organism>
<keyword evidence="1" id="KW-0812">Transmembrane</keyword>
<accession>A0AA39ZNI5</accession>
<dbReference type="EMBL" id="JAULSY010000001">
    <property type="protein sequence ID" value="KAK0674473.1"/>
    <property type="molecule type" value="Genomic_DNA"/>
</dbReference>
<evidence type="ECO:0000313" key="3">
    <source>
        <dbReference type="Proteomes" id="UP001174997"/>
    </source>
</evidence>
<keyword evidence="1" id="KW-0472">Membrane</keyword>
<evidence type="ECO:0000256" key="1">
    <source>
        <dbReference type="SAM" id="Phobius"/>
    </source>
</evidence>
<feature type="transmembrane region" description="Helical" evidence="1">
    <location>
        <begin position="39"/>
        <end position="63"/>
    </location>
</feature>
<evidence type="ECO:0000313" key="2">
    <source>
        <dbReference type="EMBL" id="KAK0674473.1"/>
    </source>
</evidence>
<keyword evidence="3" id="KW-1185">Reference proteome</keyword>
<gene>
    <name evidence="2" type="ORF">QBC41DRAFT_924</name>
</gene>